<sequence>MKRIIFFLIVVSILNLTVFGYKLNGSVYDEQLMPVEEAEIYINGVGPYLSSPEGSFTVDTEGNIELIVSKPGLRSYIRSFVITEDSTISVMMKKMINKEEIEVSKGDSLLLMPGSYGISGGFEMIYPFSKSVDNYDISFSFLKLDYKDLLNRSRSRNISSIRGSYSLTDDIELGLSFFITEDDNYSVLNEENIFSVKKRIENPWFPIAVSGVIRENQNMFVFSGAYEIQSDLTGFMQFIYNESLSKEKIDLAFEYKLLEDTSVSIELLQDYSNDWKNYLIKFNRKIAEYDVFLLLGKNRQADYTYVSAGFNSSF</sequence>
<accession>A0A2N5ZEI8</accession>
<proteinExistence type="predicted"/>
<dbReference type="AlphaFoldDB" id="A0A2N5ZEI8"/>
<evidence type="ECO:0000313" key="1">
    <source>
        <dbReference type="EMBL" id="PLX17085.1"/>
    </source>
</evidence>
<name>A0A2N5ZEI8_MUIH1</name>
<dbReference type="EMBL" id="PKTG01000096">
    <property type="protein sequence ID" value="PLX17085.1"/>
    <property type="molecule type" value="Genomic_DNA"/>
</dbReference>
<dbReference type="InterPro" id="IPR008969">
    <property type="entry name" value="CarboxyPept-like_regulatory"/>
</dbReference>
<dbReference type="Proteomes" id="UP000234857">
    <property type="component" value="Unassembled WGS sequence"/>
</dbReference>
<comment type="caution">
    <text evidence="1">The sequence shown here is derived from an EMBL/GenBank/DDBJ whole genome shotgun (WGS) entry which is preliminary data.</text>
</comment>
<dbReference type="SUPFAM" id="SSF49464">
    <property type="entry name" value="Carboxypeptidase regulatory domain-like"/>
    <property type="match status" value="1"/>
</dbReference>
<organism evidence="1 2">
    <name type="scientific">Muiribacterium halophilum</name>
    <dbReference type="NCBI Taxonomy" id="2053465"/>
    <lineage>
        <taxon>Bacteria</taxon>
        <taxon>Candidatus Muiribacteriota</taxon>
        <taxon>Candidatus Muiribacteriia</taxon>
        <taxon>Candidatus Muiribacteriales</taxon>
        <taxon>Candidatus Muiribacteriaceae</taxon>
        <taxon>Candidatus Muiribacterium</taxon>
    </lineage>
</organism>
<protein>
    <submittedName>
        <fullName evidence="1">Uncharacterized protein</fullName>
    </submittedName>
</protein>
<gene>
    <name evidence="1" type="ORF">C0601_08405</name>
</gene>
<evidence type="ECO:0000313" key="2">
    <source>
        <dbReference type="Proteomes" id="UP000234857"/>
    </source>
</evidence>
<reference evidence="1 2" key="1">
    <citation type="submission" date="2017-11" db="EMBL/GenBank/DDBJ databases">
        <title>Genome-resolved metagenomics identifies genetic mobility, metabolic interactions, and unexpected diversity in perchlorate-reducing communities.</title>
        <authorList>
            <person name="Barnum T.P."/>
            <person name="Figueroa I.A."/>
            <person name="Carlstrom C.I."/>
            <person name="Lucas L.N."/>
            <person name="Engelbrektson A.L."/>
            <person name="Coates J.D."/>
        </authorList>
    </citation>
    <scope>NUCLEOTIDE SEQUENCE [LARGE SCALE GENOMIC DNA]</scope>
    <source>
        <strain evidence="1">BM706</strain>
    </source>
</reference>